<evidence type="ECO:0000256" key="1">
    <source>
        <dbReference type="SAM" id="Phobius"/>
    </source>
</evidence>
<organism evidence="3 4">
    <name type="scientific">Halopseudomonas pachastrellae</name>
    <dbReference type="NCBI Taxonomy" id="254161"/>
    <lineage>
        <taxon>Bacteria</taxon>
        <taxon>Pseudomonadati</taxon>
        <taxon>Pseudomonadota</taxon>
        <taxon>Gammaproteobacteria</taxon>
        <taxon>Pseudomonadales</taxon>
        <taxon>Pseudomonadaceae</taxon>
        <taxon>Halopseudomonas</taxon>
    </lineage>
</organism>
<evidence type="ECO:0000259" key="2">
    <source>
        <dbReference type="Pfam" id="PF09335"/>
    </source>
</evidence>
<dbReference type="RefSeq" id="WP_083728434.1">
    <property type="nucleotide sequence ID" value="NZ_FOUD01000009.1"/>
</dbReference>
<dbReference type="OrthoDB" id="9814483at2"/>
<feature type="transmembrane region" description="Helical" evidence="1">
    <location>
        <begin position="91"/>
        <end position="114"/>
    </location>
</feature>
<evidence type="ECO:0000313" key="3">
    <source>
        <dbReference type="EMBL" id="ONM43101.1"/>
    </source>
</evidence>
<dbReference type="STRING" id="254161.SAMN05216256_109104"/>
<feature type="domain" description="VTT" evidence="2">
    <location>
        <begin position="29"/>
        <end position="139"/>
    </location>
</feature>
<name>A0A1S8DDQ3_9GAMM</name>
<evidence type="ECO:0000313" key="4">
    <source>
        <dbReference type="Proteomes" id="UP000242847"/>
    </source>
</evidence>
<feature type="transmembrane region" description="Helical" evidence="1">
    <location>
        <begin position="7"/>
        <end position="23"/>
    </location>
</feature>
<accession>A0A1S8DDQ3</accession>
<reference evidence="3 4" key="1">
    <citation type="submission" date="2017-01" db="EMBL/GenBank/DDBJ databases">
        <title>Draft genome sequence of Pseudomonas pachastrellae type strain CCUG 46540T from a deep sea.</title>
        <authorList>
            <person name="Gomila M."/>
            <person name="Mulet M."/>
            <person name="Lalucat J."/>
            <person name="Garcia-Valdes E."/>
        </authorList>
    </citation>
    <scope>NUCLEOTIDE SEQUENCE [LARGE SCALE GENOMIC DNA]</scope>
    <source>
        <strain evidence="3 4">CCUG 46540</strain>
    </source>
</reference>
<dbReference type="EMBL" id="MUBC01000036">
    <property type="protein sequence ID" value="ONM43101.1"/>
    <property type="molecule type" value="Genomic_DNA"/>
</dbReference>
<dbReference type="Proteomes" id="UP000242847">
    <property type="component" value="Unassembled WGS sequence"/>
</dbReference>
<dbReference type="InterPro" id="IPR051311">
    <property type="entry name" value="DedA_domain"/>
</dbReference>
<comment type="caution">
    <text evidence="3">The sequence shown here is derived from an EMBL/GenBank/DDBJ whole genome shotgun (WGS) entry which is preliminary data.</text>
</comment>
<dbReference type="InterPro" id="IPR032816">
    <property type="entry name" value="VTT_dom"/>
</dbReference>
<keyword evidence="1" id="KW-1133">Transmembrane helix</keyword>
<keyword evidence="4" id="KW-1185">Reference proteome</keyword>
<dbReference type="PANTHER" id="PTHR42709:SF4">
    <property type="entry name" value="INNER MEMBRANE PROTEIN YQAA"/>
    <property type="match status" value="1"/>
</dbReference>
<feature type="transmembrane region" description="Helical" evidence="1">
    <location>
        <begin position="120"/>
        <end position="145"/>
    </location>
</feature>
<sequence length="146" mass="16522">MWELSSYIGLFLIAFGAATVLPLQSEFALVAMLLSGHYDPQPVLLVATAGNLLGAMLNWWLGRYITHFQQRRWFPLTPERLARTQAAYHRWGYWSLLLSWAPFIGDPLTIVAGVMREPLWRFTLIVAIAKGGRYLLLTAATLGWMA</sequence>
<dbReference type="PANTHER" id="PTHR42709">
    <property type="entry name" value="ALKALINE PHOSPHATASE LIKE PROTEIN"/>
    <property type="match status" value="1"/>
</dbReference>
<proteinExistence type="predicted"/>
<dbReference type="GO" id="GO:0005886">
    <property type="term" value="C:plasma membrane"/>
    <property type="evidence" value="ECO:0007669"/>
    <property type="project" value="UniProtKB-ARBA"/>
</dbReference>
<keyword evidence="1" id="KW-0472">Membrane</keyword>
<dbReference type="Pfam" id="PF09335">
    <property type="entry name" value="VTT_dom"/>
    <property type="match status" value="1"/>
</dbReference>
<gene>
    <name evidence="3" type="ORF">BXT89_14705</name>
</gene>
<feature type="transmembrane region" description="Helical" evidence="1">
    <location>
        <begin position="43"/>
        <end position="62"/>
    </location>
</feature>
<keyword evidence="1" id="KW-0812">Transmembrane</keyword>
<dbReference type="AlphaFoldDB" id="A0A1S8DDQ3"/>
<protein>
    <recommendedName>
        <fullName evidence="2">VTT domain-containing protein</fullName>
    </recommendedName>
</protein>